<dbReference type="AlphaFoldDB" id="A0A2T9Q336"/>
<evidence type="ECO:0000256" key="1">
    <source>
        <dbReference type="SAM" id="Phobius"/>
    </source>
</evidence>
<reference evidence="6" key="5">
    <citation type="submission" date="2018-07" db="EMBL/GenBank/DDBJ databases">
        <authorList>
            <consortium name="NARMS: The National Antimicrobial Resistance Monitoring System"/>
        </authorList>
    </citation>
    <scope>NUCLEOTIDE SEQUENCE</scope>
    <source>
        <strain evidence="6">FSIS1503023</strain>
        <strain evidence="8">FSIS1606185</strain>
        <strain evidence="7">FSIS1607449</strain>
        <strain evidence="9">FSIS1702211</strain>
    </source>
</reference>
<evidence type="ECO:0000313" key="10">
    <source>
        <dbReference type="EMBL" id="ECU6931979.1"/>
    </source>
</evidence>
<dbReference type="GO" id="GO:0016747">
    <property type="term" value="F:acyltransferase activity, transferring groups other than amino-acyl groups"/>
    <property type="evidence" value="ECO:0007669"/>
    <property type="project" value="InterPro"/>
</dbReference>
<dbReference type="InterPro" id="IPR050879">
    <property type="entry name" value="Acyltransferase_3"/>
</dbReference>
<dbReference type="EMBL" id="AAKNKP010000042">
    <property type="protein sequence ID" value="ECT6427326.1"/>
    <property type="molecule type" value="Genomic_DNA"/>
</dbReference>
<gene>
    <name evidence="8" type="ORF">A6E75_23020</name>
    <name evidence="10" type="ORF">A8D33_23835</name>
    <name evidence="6" type="ORF">APX06_23560</name>
    <name evidence="7" type="ORF">BGP46_23600</name>
    <name evidence="3" type="ORF">C3N96_22040</name>
    <name evidence="9" type="ORF">CGD37_23725</name>
    <name evidence="5" type="ORF">D4F32_23445</name>
    <name evidence="4" type="ORF">DQ894_22805</name>
    <name evidence="12" type="ORF">E4904_22765</name>
    <name evidence="11" type="ORF">G3454_004425</name>
</gene>
<dbReference type="Pfam" id="PF01757">
    <property type="entry name" value="Acyl_transf_3"/>
    <property type="match status" value="1"/>
</dbReference>
<evidence type="ECO:0000313" key="8">
    <source>
        <dbReference type="EMBL" id="ECT6427326.1"/>
    </source>
</evidence>
<name>A0A2T9Q336_SALET</name>
<keyword evidence="3" id="KW-0808">Transferase</keyword>
<feature type="transmembrane region" description="Helical" evidence="1">
    <location>
        <begin position="335"/>
        <end position="356"/>
    </location>
</feature>
<protein>
    <submittedName>
        <fullName evidence="3">Acyltransferase</fullName>
    </submittedName>
</protein>
<accession>A0A2T9Q336</accession>
<reference evidence="11" key="3">
    <citation type="submission" date="2018-07" db="EMBL/GenBank/DDBJ databases">
        <authorList>
            <consortium name="NCBI Pathogen Detection Project"/>
        </authorList>
    </citation>
    <scope>NUCLEOTIDE SEQUENCE</scope>
    <source>
        <strain evidence="11">11-0573</strain>
    </source>
</reference>
<evidence type="ECO:0000313" key="11">
    <source>
        <dbReference type="EMBL" id="HAE3197178.1"/>
    </source>
</evidence>
<dbReference type="EMBL" id="AAKIXF010000038">
    <property type="protein sequence ID" value="ECS2244933.1"/>
    <property type="molecule type" value="Genomic_DNA"/>
</dbReference>
<reference evidence="3" key="4">
    <citation type="submission" date="2018-07" db="EMBL/GenBank/DDBJ databases">
        <authorList>
            <person name="Ashton P.M."/>
            <person name="Dallman T."/>
            <person name="Nair S."/>
            <person name="De Pinna E."/>
            <person name="Peters T."/>
            <person name="Grant K."/>
        </authorList>
    </citation>
    <scope>NUCLEOTIDE SEQUENCE</scope>
    <source>
        <strain evidence="3">449466</strain>
        <strain evidence="4">532482</strain>
        <strain evidence="5">579255</strain>
    </source>
</reference>
<evidence type="ECO:0000313" key="9">
    <source>
        <dbReference type="EMBL" id="ECT9251497.1"/>
    </source>
</evidence>
<evidence type="ECO:0000313" key="6">
    <source>
        <dbReference type="EMBL" id="ECS2244933.1"/>
    </source>
</evidence>
<dbReference type="EMBL" id="AAKQSY010000038">
    <property type="protein sequence ID" value="ECU6931979.1"/>
    <property type="molecule type" value="Genomic_DNA"/>
</dbReference>
<dbReference type="GO" id="GO:0000271">
    <property type="term" value="P:polysaccharide biosynthetic process"/>
    <property type="evidence" value="ECO:0007669"/>
    <property type="project" value="TreeGrafter"/>
</dbReference>
<comment type="caution">
    <text evidence="3">The sequence shown here is derived from an EMBL/GenBank/DDBJ whole genome shotgun (WGS) entry which is preliminary data.</text>
</comment>
<evidence type="ECO:0000313" key="3">
    <source>
        <dbReference type="EMBL" id="EBW1955486.1"/>
    </source>
</evidence>
<dbReference type="EMBL" id="AAHNXN010000047">
    <property type="protein sequence ID" value="EBY3767500.1"/>
    <property type="molecule type" value="Genomic_DNA"/>
</dbReference>
<dbReference type="EMBL" id="AAHKKG010000044">
    <property type="protein sequence ID" value="EBX1655016.1"/>
    <property type="molecule type" value="Genomic_DNA"/>
</dbReference>
<dbReference type="GO" id="GO:0016020">
    <property type="term" value="C:membrane"/>
    <property type="evidence" value="ECO:0007669"/>
    <property type="project" value="TreeGrafter"/>
</dbReference>
<keyword evidence="1" id="KW-0472">Membrane</keyword>
<organism evidence="3">
    <name type="scientific">Salmonella enterica subsp. enterica serovar Cerro</name>
    <dbReference type="NCBI Taxonomy" id="340188"/>
    <lineage>
        <taxon>Bacteria</taxon>
        <taxon>Pseudomonadati</taxon>
        <taxon>Pseudomonadota</taxon>
        <taxon>Gammaproteobacteria</taxon>
        <taxon>Enterobacterales</taxon>
        <taxon>Enterobacteriaceae</taxon>
        <taxon>Salmonella</taxon>
    </lineage>
</organism>
<feature type="transmembrane region" description="Helical" evidence="1">
    <location>
        <begin position="209"/>
        <end position="232"/>
    </location>
</feature>
<feature type="transmembrane region" description="Helical" evidence="1">
    <location>
        <begin position="82"/>
        <end position="105"/>
    </location>
</feature>
<keyword evidence="3" id="KW-0012">Acyltransferase</keyword>
<keyword evidence="1" id="KW-1133">Transmembrane helix</keyword>
<dbReference type="EMBL" id="SRAQ01000027">
    <property type="protein sequence ID" value="KAA7278770.1"/>
    <property type="molecule type" value="Genomic_DNA"/>
</dbReference>
<feature type="transmembrane region" description="Helical" evidence="1">
    <location>
        <begin position="136"/>
        <end position="164"/>
    </location>
</feature>
<feature type="domain" description="Acyltransferase 3" evidence="2">
    <location>
        <begin position="6"/>
        <end position="353"/>
    </location>
</feature>
<dbReference type="RefSeq" id="WP_031222499.1">
    <property type="nucleotide sequence ID" value="NZ_CP008925.1"/>
</dbReference>
<evidence type="ECO:0000259" key="2">
    <source>
        <dbReference type="Pfam" id="PF01757"/>
    </source>
</evidence>
<keyword evidence="1" id="KW-0812">Transmembrane</keyword>
<proteinExistence type="predicted"/>
<feature type="transmembrane region" description="Helical" evidence="1">
    <location>
        <begin position="268"/>
        <end position="286"/>
    </location>
</feature>
<feature type="transmembrane region" description="Helical" evidence="1">
    <location>
        <begin position="171"/>
        <end position="189"/>
    </location>
</feature>
<dbReference type="EMBL" id="AAKJYZ010000044">
    <property type="protein sequence ID" value="ECS5572102.1"/>
    <property type="molecule type" value="Genomic_DNA"/>
</dbReference>
<dbReference type="PANTHER" id="PTHR23028:SF131">
    <property type="entry name" value="BLR2367 PROTEIN"/>
    <property type="match status" value="1"/>
</dbReference>
<reference evidence="11" key="1">
    <citation type="journal article" date="2018" name="Genome Biol.">
        <title>SKESA: strategic k-mer extension for scrupulous assemblies.</title>
        <authorList>
            <person name="Souvorov A."/>
            <person name="Agarwala R."/>
            <person name="Lipman D.J."/>
        </authorList>
    </citation>
    <scope>NUCLEOTIDE SEQUENCE</scope>
    <source>
        <strain evidence="11">11-0573</strain>
    </source>
</reference>
<reference evidence="10" key="2">
    <citation type="submission" date="2018-07" db="EMBL/GenBank/DDBJ databases">
        <authorList>
            <consortium name="PulseNet: The National Subtyping Network for Foodborne Disease Surveillance"/>
            <person name="Tarr C.L."/>
            <person name="Trees E."/>
            <person name="Katz L.S."/>
            <person name="Carleton-Romer H.A."/>
            <person name="Stroika S."/>
            <person name="Kucerova Z."/>
            <person name="Roache K.F."/>
            <person name="Sabol A.L."/>
            <person name="Besser J."/>
            <person name="Gerner-Smidt P."/>
        </authorList>
    </citation>
    <scope>NUCLEOTIDE SEQUENCE</scope>
    <source>
        <strain evidence="10">PNUSAS002073</strain>
    </source>
</reference>
<dbReference type="EMBL" id="AAHHQO010000038">
    <property type="protein sequence ID" value="EBW1955486.1"/>
    <property type="molecule type" value="Genomic_DNA"/>
</dbReference>
<evidence type="ECO:0000313" key="7">
    <source>
        <dbReference type="EMBL" id="ECS5572102.1"/>
    </source>
</evidence>
<evidence type="ECO:0000313" key="12">
    <source>
        <dbReference type="EMBL" id="KAA7278770.1"/>
    </source>
</evidence>
<reference evidence="12 13" key="6">
    <citation type="journal article" date="2019" name="Proc. Natl. Acad. Sci. U.S.A.">
        <title>Microbiome composition shapes rapid genomic adaptation of Drosophila melanogaster.</title>
        <authorList>
            <person name="Rudman S.M."/>
            <person name="Greenblum S."/>
            <person name="Hughes R.C."/>
            <person name="Rajpurohit S."/>
            <person name="Kiratli O."/>
            <person name="Lowder D.B."/>
            <person name="Lemmon S.G."/>
            <person name="Petrov D.A."/>
            <person name="Chaston J.M."/>
            <person name="Schmidt P."/>
        </authorList>
    </citation>
    <scope>NUCLEOTIDE SEQUENCE [LARGE SCALE GENOMIC DNA]</scope>
    <source>
        <strain evidence="12 13">ME2L-19-234</strain>
    </source>
</reference>
<dbReference type="Proteomes" id="UP000323452">
    <property type="component" value="Unassembled WGS sequence"/>
</dbReference>
<evidence type="ECO:0000313" key="5">
    <source>
        <dbReference type="EMBL" id="EBY3767500.1"/>
    </source>
</evidence>
<dbReference type="InterPro" id="IPR002656">
    <property type="entry name" value="Acyl_transf_3_dom"/>
</dbReference>
<dbReference type="EMBL" id="AAKOHZ010000053">
    <property type="protein sequence ID" value="ECT9251497.1"/>
    <property type="molecule type" value="Genomic_DNA"/>
</dbReference>
<dbReference type="EMBL" id="DAAROJ010000035">
    <property type="protein sequence ID" value="HAE3197178.1"/>
    <property type="molecule type" value="Genomic_DNA"/>
</dbReference>
<sequence length="371" mass="42559">MTRQLNGIQVLRGIAALIVVLGHNRSLYGHIDSGSFIDYLTMQATFGVEIFFIISGFIITYSTRNASGDSFARFYSFLTKRIFRIYPIYFIVLSVYVSLFCYNFNEGHFTLYEFTLSNIIKSFLLIPLDPNISPPFYGWGTLIVSWTLGYEMYFYLVFSFALLISTKYRSYISIAILMTVYLCLSISFGNPIDFNANTFHVPFYGYHSYLGFTGNPIIFDFVLGMLIAECYLRFHKEVFENKMIGYLSVPVITLCFTMWLTGFKSGQGITNTGFIACLIVFCTICIETSTKIEFPKFMILMGTCSYSLYLIHVPIKKIIEIYGKDIPFIPQEPSVMMYLMSISASISLSITMYYMVEKKFIDIGHNLSKKI</sequence>
<dbReference type="Proteomes" id="UP000839902">
    <property type="component" value="Unassembled WGS sequence"/>
</dbReference>
<feature type="transmembrane region" description="Helical" evidence="1">
    <location>
        <begin position="244"/>
        <end position="262"/>
    </location>
</feature>
<evidence type="ECO:0000313" key="13">
    <source>
        <dbReference type="Proteomes" id="UP000323452"/>
    </source>
</evidence>
<feature type="transmembrane region" description="Helical" evidence="1">
    <location>
        <begin position="298"/>
        <end position="315"/>
    </location>
</feature>
<evidence type="ECO:0000313" key="4">
    <source>
        <dbReference type="EMBL" id="EBX1655016.1"/>
    </source>
</evidence>
<reference evidence="12" key="7">
    <citation type="submission" date="2019-03" db="EMBL/GenBank/DDBJ databases">
        <authorList>
            <person name="Levent G."/>
            <person name="Schlochtermeier A."/>
            <person name="Ives S.E."/>
            <person name="Norman K.N."/>
            <person name="Lawhon S.D."/>
            <person name="Loneragan G.H."/>
            <person name="Anderson R.C."/>
            <person name="Scott H.M."/>
        </authorList>
    </citation>
    <scope>NUCLEOTIDE SEQUENCE</scope>
    <source>
        <strain evidence="12">ME2L-19-234</strain>
    </source>
</reference>
<dbReference type="PANTHER" id="PTHR23028">
    <property type="entry name" value="ACETYLTRANSFERASE"/>
    <property type="match status" value="1"/>
</dbReference>
<feature type="transmembrane region" description="Helical" evidence="1">
    <location>
        <begin position="39"/>
        <end position="61"/>
    </location>
</feature>